<gene>
    <name evidence="2" type="ORF">MMYC01_208611</name>
</gene>
<dbReference type="PANTHER" id="PTHR42057">
    <property type="entry name" value="F-BOX DOMAIN PROTEIN (AFU_ORTHOLOGUE AFUA_4G00200)"/>
    <property type="match status" value="1"/>
</dbReference>
<keyword evidence="3" id="KW-1185">Reference proteome</keyword>
<sequence length="507" mass="58042">MGIDNIPLEVLGIIIGYLLLPEGQSDSGLDVELDDLRNARLVCRRWNSVASTHMFRNVALLHTPDGEDFTKFKQLVASSTVQHAARCVEIYSAPHHYPHDITQDRNYDVWDLWEDGDYEEFTSAIDCIAHLPKLQAVHIRFSDRCTGDPDHDYYWECGIESVSTRLHTLEAVFRAMQTRATREAGKHGNPVTSITSLTIQNLQNIPIPDFVSSDSFRSVAKGITKLRLLVAEEYNEAGPDYDLDCVERRTFEPWLQNSFLPLFANQLTSLHLAFNEHWGVAPGYFDGKNLFFPNLKTLTLGNFVIGHHNQFDWVLAQKSLETLRLNQCAIVSYLTFLHQSGLNQGQLRDWNTPIHDWKQYPEWSFGFDEGMSTFSFPGTWEAVFDSIRAELPNLVDFRMENPSRAGNHFNSAEYMRCMLTCLRYTTLDTGLLPSPWIQADDFTGKMHFGNNDPAVLPPEDRGKYQYVEKAELNRAKETLAGDLRAFKALVRAVEERRRQRGFHQIST</sequence>
<proteinExistence type="predicted"/>
<dbReference type="InterPro" id="IPR001810">
    <property type="entry name" value="F-box_dom"/>
</dbReference>
<dbReference type="VEuPathDB" id="FungiDB:MMYC01_208611"/>
<evidence type="ECO:0000313" key="3">
    <source>
        <dbReference type="Proteomes" id="UP000078237"/>
    </source>
</evidence>
<accession>A0A175VSF6</accession>
<dbReference type="CDD" id="cd09917">
    <property type="entry name" value="F-box_SF"/>
    <property type="match status" value="1"/>
</dbReference>
<dbReference type="Gene3D" id="1.20.1280.50">
    <property type="match status" value="1"/>
</dbReference>
<dbReference type="InterPro" id="IPR036047">
    <property type="entry name" value="F-box-like_dom_sf"/>
</dbReference>
<dbReference type="AlphaFoldDB" id="A0A175VSF6"/>
<evidence type="ECO:0000313" key="2">
    <source>
        <dbReference type="EMBL" id="KXX74448.1"/>
    </source>
</evidence>
<dbReference type="PANTHER" id="PTHR42057:SF2">
    <property type="entry name" value="F-BOX DOMAIN PROTEIN (AFU_ORTHOLOGUE AFUA_4G00200)-RELATED"/>
    <property type="match status" value="1"/>
</dbReference>
<evidence type="ECO:0000259" key="1">
    <source>
        <dbReference type="Pfam" id="PF12937"/>
    </source>
</evidence>
<comment type="caution">
    <text evidence="2">The sequence shown here is derived from an EMBL/GenBank/DDBJ whole genome shotgun (WGS) entry which is preliminary data.</text>
</comment>
<organism evidence="2 3">
    <name type="scientific">Madurella mycetomatis</name>
    <dbReference type="NCBI Taxonomy" id="100816"/>
    <lineage>
        <taxon>Eukaryota</taxon>
        <taxon>Fungi</taxon>
        <taxon>Dikarya</taxon>
        <taxon>Ascomycota</taxon>
        <taxon>Pezizomycotina</taxon>
        <taxon>Sordariomycetes</taxon>
        <taxon>Sordariomycetidae</taxon>
        <taxon>Sordariales</taxon>
        <taxon>Sordariales incertae sedis</taxon>
        <taxon>Madurella</taxon>
    </lineage>
</organism>
<dbReference type="OrthoDB" id="3140657at2759"/>
<protein>
    <recommendedName>
        <fullName evidence="1">F-box domain-containing protein</fullName>
    </recommendedName>
</protein>
<dbReference type="EMBL" id="LCTW02000351">
    <property type="protein sequence ID" value="KXX74448.1"/>
    <property type="molecule type" value="Genomic_DNA"/>
</dbReference>
<dbReference type="SUPFAM" id="SSF81383">
    <property type="entry name" value="F-box domain"/>
    <property type="match status" value="1"/>
</dbReference>
<feature type="domain" description="F-box" evidence="1">
    <location>
        <begin position="3"/>
        <end position="57"/>
    </location>
</feature>
<dbReference type="Pfam" id="PF12937">
    <property type="entry name" value="F-box-like"/>
    <property type="match status" value="1"/>
</dbReference>
<name>A0A175VSF6_9PEZI</name>
<dbReference type="Proteomes" id="UP000078237">
    <property type="component" value="Unassembled WGS sequence"/>
</dbReference>
<reference evidence="2 3" key="1">
    <citation type="journal article" date="2016" name="Genome Announc.">
        <title>Genome Sequence of Madurella mycetomatis mm55, Isolated from a Human Mycetoma Case in Sudan.</title>
        <authorList>
            <person name="Smit S."/>
            <person name="Derks M.F."/>
            <person name="Bervoets S."/>
            <person name="Fahal A."/>
            <person name="van Leeuwen W."/>
            <person name="van Belkum A."/>
            <person name="van de Sande W.W."/>
        </authorList>
    </citation>
    <scope>NUCLEOTIDE SEQUENCE [LARGE SCALE GENOMIC DNA]</scope>
    <source>
        <strain evidence="3">mm55</strain>
    </source>
</reference>